<feature type="compositionally biased region" description="Acidic residues" evidence="1">
    <location>
        <begin position="62"/>
        <end position="71"/>
    </location>
</feature>
<evidence type="ECO:0000256" key="2">
    <source>
        <dbReference type="SAM" id="SignalP"/>
    </source>
</evidence>
<dbReference type="OrthoDB" id="5483347at2"/>
<evidence type="ECO:0008006" key="5">
    <source>
        <dbReference type="Google" id="ProtNLM"/>
    </source>
</evidence>
<dbReference type="EMBL" id="CP012333">
    <property type="protein sequence ID" value="AKV00195.1"/>
    <property type="molecule type" value="Genomic_DNA"/>
</dbReference>
<dbReference type="PROSITE" id="PS51257">
    <property type="entry name" value="PROKAR_LIPOPROTEIN"/>
    <property type="match status" value="1"/>
</dbReference>
<dbReference type="STRING" id="1391654.AKJ09_06858"/>
<sequence length="433" mass="45311">MKDASSLRTASLVTFAGLLTMTAVTAAVLAACADTADTNDTPIEPSPDGGESTTITPPLDASETDDGEVDAGGDAAVDGSDDVDAGLRICSDDDFCHSDVPAGTNLVGVWGDGQGIVWTVSNKGDVLRWDGSAWNVHAHLTDTTGTKFSIWGTGPTDVWAVTPAGLFHGTGPTSAALVFTLVDLPGDTTIPILSVGGTGPNDVWAVGGVTNSSKVPWDWRARILHYDGDTSNGGSGWTVDTTLSSKPVAVSAVLGSPGTGMWLVGQEYRQGKSPSLYGALFRRAPGTDTWTAIDLPPDPKGTTYGPQARDLLTIGLSSDSSLWIRGQTSDTVPGFWRGTSTDGGGTFVWSFTRSNTWDRPIVGLWGTGLDDTWGVGGSGLVTHWNGTKWQQAAIRLTDLPVNQSFTAIWGKSKDDFWVVGSEIALHRTLAGKP</sequence>
<accession>A0A0K1Q484</accession>
<evidence type="ECO:0000256" key="1">
    <source>
        <dbReference type="SAM" id="MobiDB-lite"/>
    </source>
</evidence>
<organism evidence="3 4">
    <name type="scientific">Labilithrix luteola</name>
    <dbReference type="NCBI Taxonomy" id="1391654"/>
    <lineage>
        <taxon>Bacteria</taxon>
        <taxon>Pseudomonadati</taxon>
        <taxon>Myxococcota</taxon>
        <taxon>Polyangia</taxon>
        <taxon>Polyangiales</taxon>
        <taxon>Labilitrichaceae</taxon>
        <taxon>Labilithrix</taxon>
    </lineage>
</organism>
<name>A0A0K1Q484_9BACT</name>
<keyword evidence="4" id="KW-1185">Reference proteome</keyword>
<dbReference type="RefSeq" id="WP_146651527.1">
    <property type="nucleotide sequence ID" value="NZ_CP012333.1"/>
</dbReference>
<feature type="chain" id="PRO_5005466572" description="Type IV fimbrial biogenesis protein PilY1" evidence="2">
    <location>
        <begin position="27"/>
        <end position="433"/>
    </location>
</feature>
<feature type="region of interest" description="Disordered" evidence="1">
    <location>
        <begin position="37"/>
        <end position="78"/>
    </location>
</feature>
<evidence type="ECO:0000313" key="3">
    <source>
        <dbReference type="EMBL" id="AKV00195.1"/>
    </source>
</evidence>
<protein>
    <recommendedName>
        <fullName evidence="5">Type IV fimbrial biogenesis protein PilY1</fullName>
    </recommendedName>
</protein>
<gene>
    <name evidence="3" type="ORF">AKJ09_06858</name>
</gene>
<keyword evidence="2" id="KW-0732">Signal</keyword>
<dbReference type="Proteomes" id="UP000064967">
    <property type="component" value="Chromosome"/>
</dbReference>
<dbReference type="AlphaFoldDB" id="A0A0K1Q484"/>
<evidence type="ECO:0000313" key="4">
    <source>
        <dbReference type="Proteomes" id="UP000064967"/>
    </source>
</evidence>
<dbReference type="KEGG" id="llu:AKJ09_06858"/>
<proteinExistence type="predicted"/>
<feature type="signal peptide" evidence="2">
    <location>
        <begin position="1"/>
        <end position="26"/>
    </location>
</feature>
<reference evidence="3 4" key="1">
    <citation type="submission" date="2015-08" db="EMBL/GenBank/DDBJ databases">
        <authorList>
            <person name="Babu N.S."/>
            <person name="Beckwith C.J."/>
            <person name="Beseler K.G."/>
            <person name="Brison A."/>
            <person name="Carone J.V."/>
            <person name="Caskin T.P."/>
            <person name="Diamond M."/>
            <person name="Durham M.E."/>
            <person name="Foxe J.M."/>
            <person name="Go M."/>
            <person name="Henderson B.A."/>
            <person name="Jones I.B."/>
            <person name="McGettigan J.A."/>
            <person name="Micheletti S.J."/>
            <person name="Nasrallah M.E."/>
            <person name="Ortiz D."/>
            <person name="Piller C.R."/>
            <person name="Privatt S.R."/>
            <person name="Schneider S.L."/>
            <person name="Sharp S."/>
            <person name="Smith T.C."/>
            <person name="Stanton J.D."/>
            <person name="Ullery H.E."/>
            <person name="Wilson R.J."/>
            <person name="Serrano M.G."/>
            <person name="Buck G."/>
            <person name="Lee V."/>
            <person name="Wang Y."/>
            <person name="Carvalho R."/>
            <person name="Voegtly L."/>
            <person name="Shi R."/>
            <person name="Duckworth R."/>
            <person name="Johnson A."/>
            <person name="Loviza R."/>
            <person name="Walstead R."/>
            <person name="Shah Z."/>
            <person name="Kiflezghi M."/>
            <person name="Wade K."/>
            <person name="Ball S.L."/>
            <person name="Bradley K.W."/>
            <person name="Asai D.J."/>
            <person name="Bowman C.A."/>
            <person name="Russell D.A."/>
            <person name="Pope W.H."/>
            <person name="Jacobs-Sera D."/>
            <person name="Hendrix R.W."/>
            <person name="Hatfull G.F."/>
        </authorList>
    </citation>
    <scope>NUCLEOTIDE SEQUENCE [LARGE SCALE GENOMIC DNA]</scope>
    <source>
        <strain evidence="3 4">DSM 27648</strain>
    </source>
</reference>